<dbReference type="Pfam" id="PF01225">
    <property type="entry name" value="Mur_ligase"/>
    <property type="match status" value="1"/>
</dbReference>
<dbReference type="NCBIfam" id="TIGR01085">
    <property type="entry name" value="murE"/>
    <property type="match status" value="1"/>
</dbReference>
<dbReference type="Proteomes" id="UP000245697">
    <property type="component" value="Unassembled WGS sequence"/>
</dbReference>
<organism evidence="12 13">
    <name type="scientific">Actinoplanes xinjiangensis</name>
    <dbReference type="NCBI Taxonomy" id="512350"/>
    <lineage>
        <taxon>Bacteria</taxon>
        <taxon>Bacillati</taxon>
        <taxon>Actinomycetota</taxon>
        <taxon>Actinomycetes</taxon>
        <taxon>Micromonosporales</taxon>
        <taxon>Micromonosporaceae</taxon>
        <taxon>Actinoplanes</taxon>
    </lineage>
</organism>
<keyword evidence="3 7" id="KW-0133">Cell shape</keyword>
<feature type="binding site" evidence="7">
    <location>
        <position position="35"/>
    </location>
    <ligand>
        <name>UDP-N-acetyl-alpha-D-muramoyl-L-alanyl-D-glutamate</name>
        <dbReference type="ChEBI" id="CHEBI:83900"/>
    </ligand>
</feature>
<dbReference type="InterPro" id="IPR004101">
    <property type="entry name" value="Mur_ligase_C"/>
</dbReference>
<comment type="similarity">
    <text evidence="1 7">Belongs to the MurCDEF family. MurE subfamily.</text>
</comment>
<dbReference type="InterPro" id="IPR036565">
    <property type="entry name" value="Mur-like_cat_sf"/>
</dbReference>
<keyword evidence="7" id="KW-0547">Nucleotide-binding</keyword>
<dbReference type="GO" id="GO:0071555">
    <property type="term" value="P:cell wall organization"/>
    <property type="evidence" value="ECO:0007669"/>
    <property type="project" value="UniProtKB-KW"/>
</dbReference>
<evidence type="ECO:0000256" key="5">
    <source>
        <dbReference type="ARBA" id="ARBA00023306"/>
    </source>
</evidence>
<feature type="domain" description="Mur ligase C-terminal" evidence="10">
    <location>
        <begin position="339"/>
        <end position="469"/>
    </location>
</feature>
<evidence type="ECO:0000256" key="6">
    <source>
        <dbReference type="ARBA" id="ARBA00023316"/>
    </source>
</evidence>
<keyword evidence="5 7" id="KW-0131">Cell cycle</keyword>
<dbReference type="PANTHER" id="PTHR23135:SF4">
    <property type="entry name" value="UDP-N-ACETYLMURAMOYL-L-ALANYL-D-GLUTAMATE--2,6-DIAMINOPIMELATE LIGASE MURE HOMOLOG, CHLOROPLASTIC"/>
    <property type="match status" value="1"/>
</dbReference>
<evidence type="ECO:0000256" key="3">
    <source>
        <dbReference type="ARBA" id="ARBA00022960"/>
    </source>
</evidence>
<dbReference type="NCBIfam" id="NF001126">
    <property type="entry name" value="PRK00139.1-4"/>
    <property type="match status" value="1"/>
</dbReference>
<dbReference type="GO" id="GO:0051301">
    <property type="term" value="P:cell division"/>
    <property type="evidence" value="ECO:0007669"/>
    <property type="project" value="UniProtKB-KW"/>
</dbReference>
<evidence type="ECO:0000256" key="1">
    <source>
        <dbReference type="ARBA" id="ARBA00005898"/>
    </source>
</evidence>
<dbReference type="InterPro" id="IPR020904">
    <property type="entry name" value="Sc_DH/Rdtase_CS"/>
</dbReference>
<accession>A0A316F6W2</accession>
<dbReference type="InterPro" id="IPR005761">
    <property type="entry name" value="UDP-N-AcMur-Glu-dNH2Pim_ligase"/>
</dbReference>
<name>A0A316F6W2_9ACTN</name>
<comment type="caution">
    <text evidence="12">The sequence shown here is derived from an EMBL/GenBank/DDBJ whole genome shotgun (WGS) entry which is preliminary data.</text>
</comment>
<comment type="subcellular location">
    <subcellularLocation>
        <location evidence="7 8">Cytoplasm</location>
    </subcellularLocation>
</comment>
<comment type="pathway">
    <text evidence="7 8">Cell wall biogenesis; peptidoglycan biosynthesis.</text>
</comment>
<comment type="cofactor">
    <cofactor evidence="7">
        <name>Mg(2+)</name>
        <dbReference type="ChEBI" id="CHEBI:18420"/>
    </cofactor>
</comment>
<evidence type="ECO:0000313" key="12">
    <source>
        <dbReference type="EMBL" id="PWK39805.1"/>
    </source>
</evidence>
<dbReference type="EMBL" id="QGGR01000021">
    <property type="protein sequence ID" value="PWK39805.1"/>
    <property type="molecule type" value="Genomic_DNA"/>
</dbReference>
<feature type="binding site" evidence="7">
    <location>
        <begin position="159"/>
        <end position="160"/>
    </location>
    <ligand>
        <name>UDP-N-acetyl-alpha-D-muramoyl-L-alanyl-D-glutamate</name>
        <dbReference type="ChEBI" id="CHEBI:83900"/>
    </ligand>
</feature>
<dbReference type="UniPathway" id="UPA00219"/>
<comment type="function">
    <text evidence="7">Catalyzes the addition of an amino acid to the nucleotide precursor UDP-N-acetylmuramoyl-L-alanyl-D-glutamate (UMAG) in the biosynthesis of bacterial cell-wall peptidoglycan.</text>
</comment>
<dbReference type="PROSITE" id="PS00061">
    <property type="entry name" value="ADH_SHORT"/>
    <property type="match status" value="1"/>
</dbReference>
<dbReference type="EC" id="6.3.2.-" evidence="7"/>
<keyword evidence="7 12" id="KW-0436">Ligase</keyword>
<dbReference type="PANTHER" id="PTHR23135">
    <property type="entry name" value="MUR LIGASE FAMILY MEMBER"/>
    <property type="match status" value="1"/>
</dbReference>
<evidence type="ECO:0000256" key="8">
    <source>
        <dbReference type="RuleBase" id="RU004135"/>
    </source>
</evidence>
<dbReference type="GO" id="GO:0008360">
    <property type="term" value="P:regulation of cell shape"/>
    <property type="evidence" value="ECO:0007669"/>
    <property type="project" value="UniProtKB-KW"/>
</dbReference>
<keyword evidence="7" id="KW-0963">Cytoplasm</keyword>
<feature type="binding site" evidence="7">
    <location>
        <begin position="115"/>
        <end position="121"/>
    </location>
    <ligand>
        <name>ATP</name>
        <dbReference type="ChEBI" id="CHEBI:30616"/>
    </ligand>
</feature>
<evidence type="ECO:0000256" key="7">
    <source>
        <dbReference type="HAMAP-Rule" id="MF_00208"/>
    </source>
</evidence>
<dbReference type="SUPFAM" id="SSF53623">
    <property type="entry name" value="MurD-like peptide ligases, catalytic domain"/>
    <property type="match status" value="1"/>
</dbReference>
<keyword evidence="13" id="KW-1185">Reference proteome</keyword>
<dbReference type="GO" id="GO:0000287">
    <property type="term" value="F:magnesium ion binding"/>
    <property type="evidence" value="ECO:0007669"/>
    <property type="project" value="UniProtKB-UniRule"/>
</dbReference>
<dbReference type="GO" id="GO:0016881">
    <property type="term" value="F:acid-amino acid ligase activity"/>
    <property type="evidence" value="ECO:0007669"/>
    <property type="project" value="UniProtKB-UniRule"/>
</dbReference>
<dbReference type="Pfam" id="PF08245">
    <property type="entry name" value="Mur_ligase_M"/>
    <property type="match status" value="1"/>
</dbReference>
<dbReference type="Pfam" id="PF02875">
    <property type="entry name" value="Mur_ligase_C"/>
    <property type="match status" value="1"/>
</dbReference>
<dbReference type="InterPro" id="IPR000713">
    <property type="entry name" value="Mur_ligase_N"/>
</dbReference>
<feature type="binding site" evidence="7">
    <location>
        <position position="194"/>
    </location>
    <ligand>
        <name>UDP-N-acetyl-alpha-D-muramoyl-L-alanyl-D-glutamate</name>
        <dbReference type="ChEBI" id="CHEBI:83900"/>
    </ligand>
</feature>
<reference evidence="12 13" key="1">
    <citation type="submission" date="2018-05" db="EMBL/GenBank/DDBJ databases">
        <title>Genomic Encyclopedia of Archaeal and Bacterial Type Strains, Phase II (KMG-II): from individual species to whole genera.</title>
        <authorList>
            <person name="Goeker M."/>
        </authorList>
    </citation>
    <scope>NUCLEOTIDE SEQUENCE [LARGE SCALE GENOMIC DNA]</scope>
    <source>
        <strain evidence="12 13">DSM 45184</strain>
    </source>
</reference>
<evidence type="ECO:0000259" key="9">
    <source>
        <dbReference type="Pfam" id="PF01225"/>
    </source>
</evidence>
<dbReference type="Gene3D" id="3.40.1390.10">
    <property type="entry name" value="MurE/MurF, N-terminal domain"/>
    <property type="match status" value="1"/>
</dbReference>
<dbReference type="HAMAP" id="MF_00208">
    <property type="entry name" value="MurE"/>
    <property type="match status" value="1"/>
</dbReference>
<comment type="PTM">
    <text evidence="7">Carboxylation is probably crucial for Mg(2+) binding and, consequently, for the gamma-phosphate positioning of ATP.</text>
</comment>
<dbReference type="AlphaFoldDB" id="A0A316F6W2"/>
<keyword evidence="4 7" id="KW-0573">Peptidoglycan synthesis</keyword>
<feature type="binding site" evidence="7">
    <location>
        <position position="186"/>
    </location>
    <ligand>
        <name>UDP-N-acetyl-alpha-D-muramoyl-L-alanyl-D-glutamate</name>
        <dbReference type="ChEBI" id="CHEBI:83900"/>
    </ligand>
</feature>
<evidence type="ECO:0000259" key="11">
    <source>
        <dbReference type="Pfam" id="PF08245"/>
    </source>
</evidence>
<feature type="domain" description="Mur ligase N-terminal catalytic" evidence="9">
    <location>
        <begin position="28"/>
        <end position="99"/>
    </location>
</feature>
<evidence type="ECO:0000256" key="2">
    <source>
        <dbReference type="ARBA" id="ARBA00022618"/>
    </source>
</evidence>
<dbReference type="InterPro" id="IPR035911">
    <property type="entry name" value="MurE/MurF_N"/>
</dbReference>
<dbReference type="InterPro" id="IPR013221">
    <property type="entry name" value="Mur_ligase_cen"/>
</dbReference>
<evidence type="ECO:0000259" key="10">
    <source>
        <dbReference type="Pfam" id="PF02875"/>
    </source>
</evidence>
<keyword evidence="7" id="KW-0067">ATP-binding</keyword>
<dbReference type="Gene3D" id="3.40.1190.10">
    <property type="entry name" value="Mur-like, catalytic domain"/>
    <property type="match status" value="1"/>
</dbReference>
<protein>
    <recommendedName>
        <fullName evidence="7">UDP-N-acetylmuramyl-tripeptide synthetase</fullName>
        <ecNumber evidence="7">6.3.2.-</ecNumber>
    </recommendedName>
    <alternativeName>
        <fullName evidence="7">UDP-MurNAc-tripeptide synthetase</fullName>
    </alternativeName>
</protein>
<evidence type="ECO:0000256" key="4">
    <source>
        <dbReference type="ARBA" id="ARBA00022984"/>
    </source>
</evidence>
<dbReference type="SUPFAM" id="SSF53244">
    <property type="entry name" value="MurD-like peptide ligases, peptide-binding domain"/>
    <property type="match status" value="1"/>
</dbReference>
<dbReference type="GO" id="GO:0005737">
    <property type="term" value="C:cytoplasm"/>
    <property type="evidence" value="ECO:0007669"/>
    <property type="project" value="UniProtKB-SubCell"/>
</dbReference>
<keyword evidence="2 7" id="KW-0132">Cell division</keyword>
<feature type="domain" description="Mur ligase central" evidence="11">
    <location>
        <begin position="113"/>
        <end position="317"/>
    </location>
</feature>
<dbReference type="GO" id="GO:0009252">
    <property type="term" value="P:peptidoglycan biosynthetic process"/>
    <property type="evidence" value="ECO:0007669"/>
    <property type="project" value="UniProtKB-UniRule"/>
</dbReference>
<dbReference type="InterPro" id="IPR036615">
    <property type="entry name" value="Mur_ligase_C_dom_sf"/>
</dbReference>
<sequence>MTTNSPLDRILADVPDAVLTQGDANRSILGITHDSRRVRPGDLFVAVPGARHDARTFIDQALARGAAGIVAEGPVDVAHDVAVVRVPSARAALADLAASLYGHPGRAMRMVGVTGTDGKTTTTHLIHAALEQAGRRTGRLSTLGMTTGAGRPPAHFGFTTPESGDLQRMLAGMVGARCADAVIEVSSHALHLDRVRGVPFTAAVFTNLSPEHLDLHRTMEEYAAAKARLFAMTAATGPGAFGVVNADDPASDLIARHGPERILRYAVHAPADVTARDIRLNGDHSTFTLVTPWGTRAIRSAMPGTMNVSNWLAAATTVLALGAPLDAVARAAEQTTVTGRLQKVEGGQPFDVFVDFAHTPRALGTTLRTLRAQTRGRLLLLFGHAGGRDAGNRRPLGSVAAEFADVIVVTSDNPGCEDPAAIAAELVAGIHENRDAAVDVQVCLDRRDALSKLLAEAQPGDTVLLAGKGHENYQDLPDGRIAWNDHVEARRVLTGIGWS</sequence>
<dbReference type="Gene3D" id="3.90.190.20">
    <property type="entry name" value="Mur ligase, C-terminal domain"/>
    <property type="match status" value="1"/>
</dbReference>
<gene>
    <name evidence="7" type="primary">murE</name>
    <name evidence="12" type="ORF">BC793_12172</name>
</gene>
<proteinExistence type="inferred from homology"/>
<keyword evidence="6 7" id="KW-0961">Cell wall biogenesis/degradation</keyword>
<keyword evidence="7" id="KW-0460">Magnesium</keyword>
<evidence type="ECO:0000313" key="13">
    <source>
        <dbReference type="Proteomes" id="UP000245697"/>
    </source>
</evidence>
<dbReference type="GO" id="GO:0005524">
    <property type="term" value="F:ATP binding"/>
    <property type="evidence" value="ECO:0007669"/>
    <property type="project" value="UniProtKB-UniRule"/>
</dbReference>
<dbReference type="SUPFAM" id="SSF63418">
    <property type="entry name" value="MurE/MurF N-terminal domain"/>
    <property type="match status" value="1"/>
</dbReference>
<comment type="caution">
    <text evidence="7">Lacks conserved residue(s) required for the propagation of feature annotation.</text>
</comment>
<feature type="modified residue" description="N6-carboxylysine" evidence="7">
    <location>
        <position position="226"/>
    </location>
</feature>